<feature type="region of interest" description="Disordered" evidence="1">
    <location>
        <begin position="94"/>
        <end position="124"/>
    </location>
</feature>
<name>A0A8M8UYV8_SESIN</name>
<accession>A0A8M8UYV8</accession>
<protein>
    <submittedName>
        <fullName evidence="3 4">Uncharacterized protein LOC105167668 isoform X1</fullName>
    </submittedName>
</protein>
<keyword evidence="2" id="KW-1185">Reference proteome</keyword>
<dbReference type="AlphaFoldDB" id="A0A8M8UYV8"/>
<evidence type="ECO:0000313" key="4">
    <source>
        <dbReference type="RefSeq" id="XP_020551578.1"/>
    </source>
</evidence>
<organism evidence="2 3">
    <name type="scientific">Sesamum indicum</name>
    <name type="common">Oriental sesame</name>
    <name type="synonym">Sesamum orientale</name>
    <dbReference type="NCBI Taxonomy" id="4182"/>
    <lineage>
        <taxon>Eukaryota</taxon>
        <taxon>Viridiplantae</taxon>
        <taxon>Streptophyta</taxon>
        <taxon>Embryophyta</taxon>
        <taxon>Tracheophyta</taxon>
        <taxon>Spermatophyta</taxon>
        <taxon>Magnoliopsida</taxon>
        <taxon>eudicotyledons</taxon>
        <taxon>Gunneridae</taxon>
        <taxon>Pentapetalae</taxon>
        <taxon>asterids</taxon>
        <taxon>lamiids</taxon>
        <taxon>Lamiales</taxon>
        <taxon>Pedaliaceae</taxon>
        <taxon>Sesamum</taxon>
    </lineage>
</organism>
<sequence>MQCQHKKQSGNWWDAAIATAPYGATWNCQHTCTSTVRGTVRVIREILDEMQADQANEVNALETLCRSRPSNIEGYSQLVDRFEHRLHIIKEAITQQPQQIASPSDDAPTTSYRQSRSCSRMSTGSVERHDIGVDIAGPSTVYPPQPPQDYYMPQPSQDEWFQSTPYMPNQTQDYSFDLGFGINQTYAQGYNISPIPFP</sequence>
<dbReference type="RefSeq" id="XP_020551577.1">
    <property type="nucleotide sequence ID" value="XM_020695918.1"/>
</dbReference>
<evidence type="ECO:0000313" key="3">
    <source>
        <dbReference type="RefSeq" id="XP_020551577.1"/>
    </source>
</evidence>
<gene>
    <name evidence="3 4" type="primary">LOC105167668</name>
</gene>
<evidence type="ECO:0000313" key="2">
    <source>
        <dbReference type="Proteomes" id="UP000504604"/>
    </source>
</evidence>
<dbReference type="GeneID" id="105167668"/>
<dbReference type="RefSeq" id="XP_020551578.1">
    <property type="nucleotide sequence ID" value="XM_020695919.1"/>
</dbReference>
<reference evidence="3 4" key="1">
    <citation type="submission" date="2025-04" db="UniProtKB">
        <authorList>
            <consortium name="RefSeq"/>
        </authorList>
    </citation>
    <scope>IDENTIFICATION</scope>
</reference>
<dbReference type="Proteomes" id="UP000504604">
    <property type="component" value="Linkage group LG8"/>
</dbReference>
<proteinExistence type="predicted"/>
<evidence type="ECO:0000256" key="1">
    <source>
        <dbReference type="SAM" id="MobiDB-lite"/>
    </source>
</evidence>